<evidence type="ECO:0000256" key="2">
    <source>
        <dbReference type="ARBA" id="ARBA00010718"/>
    </source>
</evidence>
<comment type="function">
    <text evidence="8">Reversible hydration of carbon dioxide.</text>
</comment>
<proteinExistence type="inferred from homology"/>
<dbReference type="PANTHER" id="PTHR18952">
    <property type="entry name" value="CARBONIC ANHYDRASE"/>
    <property type="match status" value="1"/>
</dbReference>
<comment type="cofactor">
    <cofactor evidence="1 8">
        <name>Zn(2+)</name>
        <dbReference type="ChEBI" id="CHEBI:29105"/>
    </cofactor>
</comment>
<dbReference type="InterPro" id="IPR018338">
    <property type="entry name" value="Carbonic_anhydrase_a-class_CS"/>
</dbReference>
<evidence type="ECO:0000256" key="8">
    <source>
        <dbReference type="RuleBase" id="RU367011"/>
    </source>
</evidence>
<dbReference type="AlphaFoldDB" id="A0AAJ7U955"/>
<evidence type="ECO:0000256" key="6">
    <source>
        <dbReference type="ARBA" id="ARBA00023239"/>
    </source>
</evidence>
<evidence type="ECO:0000256" key="5">
    <source>
        <dbReference type="ARBA" id="ARBA00022833"/>
    </source>
</evidence>
<gene>
    <name evidence="11" type="primary">LOC116954174</name>
</gene>
<comment type="similarity">
    <text evidence="2 8">Belongs to the alpha-carbonic anhydrase family.</text>
</comment>
<dbReference type="GO" id="GO:0008270">
    <property type="term" value="F:zinc ion binding"/>
    <property type="evidence" value="ECO:0007669"/>
    <property type="project" value="UniProtKB-UniRule"/>
</dbReference>
<dbReference type="PROSITE" id="PS51144">
    <property type="entry name" value="ALPHA_CA_2"/>
    <property type="match status" value="1"/>
</dbReference>
<dbReference type="RefSeq" id="XP_032830553.1">
    <property type="nucleotide sequence ID" value="XM_032974662.1"/>
</dbReference>
<keyword evidence="5 8" id="KW-0862">Zinc</keyword>
<evidence type="ECO:0000256" key="7">
    <source>
        <dbReference type="ARBA" id="ARBA00048348"/>
    </source>
</evidence>
<dbReference type="Gene3D" id="3.10.200.10">
    <property type="entry name" value="Alpha carbonic anhydrase"/>
    <property type="match status" value="1"/>
</dbReference>
<dbReference type="Proteomes" id="UP001318040">
    <property type="component" value="Chromosome 54"/>
</dbReference>
<sequence length="262" mass="28775">MSGHHWGYGEENGPAEWHKDFQIAKGERQSPIDIQPGEATYDATLKPLSVIYDPASALSMGNNGHSFSVEYDDSGEKCVLSGGPLPNPYKLKQFHFHWGAADGSGSEHTVAGKTYSAELHLVHWNSAKYKSFAEAANKSDGLAVLGVFLEAGAENPGLKKVTDTLNIIKSKGAKVDFLDYDPSVLLPKSLDFWTYLGSLTTPPLFESVTWIVFKEPISASKEQLARFRELLFTCEGDSENCMVDNYRPPQPLGGRTVRASFQ</sequence>
<keyword evidence="4 8" id="KW-0479">Metal-binding</keyword>
<organism evidence="10 11">
    <name type="scientific">Petromyzon marinus</name>
    <name type="common">Sea lamprey</name>
    <dbReference type="NCBI Taxonomy" id="7757"/>
    <lineage>
        <taxon>Eukaryota</taxon>
        <taxon>Metazoa</taxon>
        <taxon>Chordata</taxon>
        <taxon>Craniata</taxon>
        <taxon>Vertebrata</taxon>
        <taxon>Cyclostomata</taxon>
        <taxon>Hyperoartia</taxon>
        <taxon>Petromyzontiformes</taxon>
        <taxon>Petromyzontidae</taxon>
        <taxon>Petromyzon</taxon>
    </lineage>
</organism>
<evidence type="ECO:0000256" key="3">
    <source>
        <dbReference type="ARBA" id="ARBA00012925"/>
    </source>
</evidence>
<dbReference type="EC" id="4.2.1.1" evidence="3 8"/>
<evidence type="ECO:0000256" key="4">
    <source>
        <dbReference type="ARBA" id="ARBA00022723"/>
    </source>
</evidence>
<keyword evidence="6 8" id="KW-0456">Lyase</keyword>
<dbReference type="Pfam" id="PF00194">
    <property type="entry name" value="Carb_anhydrase"/>
    <property type="match status" value="1"/>
</dbReference>
<dbReference type="KEGG" id="pmrn:116954174"/>
<protein>
    <recommendedName>
        <fullName evidence="3 8">Carbonic anhydrase</fullName>
        <ecNumber evidence="3 8">4.2.1.1</ecNumber>
    </recommendedName>
</protein>
<dbReference type="InterPro" id="IPR023561">
    <property type="entry name" value="Carbonic_anhydrase_a-class"/>
</dbReference>
<dbReference type="PROSITE" id="PS00162">
    <property type="entry name" value="ALPHA_CA_1"/>
    <property type="match status" value="1"/>
</dbReference>
<evidence type="ECO:0000259" key="9">
    <source>
        <dbReference type="PROSITE" id="PS51144"/>
    </source>
</evidence>
<dbReference type="FunFam" id="3.10.200.10:FF:000001">
    <property type="entry name" value="Carbonic anhydrase 2"/>
    <property type="match status" value="1"/>
</dbReference>
<dbReference type="SMART" id="SM01057">
    <property type="entry name" value="Carb_anhydrase"/>
    <property type="match status" value="1"/>
</dbReference>
<evidence type="ECO:0000313" key="10">
    <source>
        <dbReference type="Proteomes" id="UP001318040"/>
    </source>
</evidence>
<evidence type="ECO:0000313" key="11">
    <source>
        <dbReference type="RefSeq" id="XP_032830553.1"/>
    </source>
</evidence>
<comment type="catalytic activity">
    <reaction evidence="7 8">
        <text>hydrogencarbonate + H(+) = CO2 + H2O</text>
        <dbReference type="Rhea" id="RHEA:10748"/>
        <dbReference type="ChEBI" id="CHEBI:15377"/>
        <dbReference type="ChEBI" id="CHEBI:15378"/>
        <dbReference type="ChEBI" id="CHEBI:16526"/>
        <dbReference type="ChEBI" id="CHEBI:17544"/>
        <dbReference type="EC" id="4.2.1.1"/>
    </reaction>
</comment>
<dbReference type="InterPro" id="IPR036398">
    <property type="entry name" value="CA_dom_sf"/>
</dbReference>
<keyword evidence="10" id="KW-1185">Reference proteome</keyword>
<dbReference type="GO" id="GO:0004089">
    <property type="term" value="F:carbonate dehydratase activity"/>
    <property type="evidence" value="ECO:0007669"/>
    <property type="project" value="UniProtKB-UniRule"/>
</dbReference>
<accession>A0AAJ7U955</accession>
<reference evidence="11" key="1">
    <citation type="submission" date="2025-08" db="UniProtKB">
        <authorList>
            <consortium name="RefSeq"/>
        </authorList>
    </citation>
    <scope>IDENTIFICATION</scope>
    <source>
        <tissue evidence="11">Sperm</tissue>
    </source>
</reference>
<dbReference type="InterPro" id="IPR001148">
    <property type="entry name" value="CA_dom"/>
</dbReference>
<dbReference type="SUPFAM" id="SSF51069">
    <property type="entry name" value="Carbonic anhydrase"/>
    <property type="match status" value="1"/>
</dbReference>
<evidence type="ECO:0000256" key="1">
    <source>
        <dbReference type="ARBA" id="ARBA00001947"/>
    </source>
</evidence>
<name>A0AAJ7U955_PETMA</name>
<dbReference type="PANTHER" id="PTHR18952:SF141">
    <property type="entry name" value="CARBONIC ANHYDRASE"/>
    <property type="match status" value="1"/>
</dbReference>
<feature type="domain" description="Alpha-carbonic anhydrase" evidence="9">
    <location>
        <begin position="4"/>
        <end position="261"/>
    </location>
</feature>
<dbReference type="GO" id="GO:0005737">
    <property type="term" value="C:cytoplasm"/>
    <property type="evidence" value="ECO:0007669"/>
    <property type="project" value="TreeGrafter"/>
</dbReference>